<reference evidence="2 3" key="1">
    <citation type="submission" date="2022-03" db="EMBL/GenBank/DDBJ databases">
        <title>Complete genome sequence of Lysobacter capsici VKM B-2533 and Lysobacter gummosus 10.1.1, promising sources of lytic agents.</title>
        <authorList>
            <person name="Tarlachkov S.V."/>
            <person name="Kudryakova I.V."/>
            <person name="Afoshin A.S."/>
            <person name="Leontyevskaya E.A."/>
            <person name="Leontyevskaya N.V."/>
        </authorList>
    </citation>
    <scope>NUCLEOTIDE SEQUENCE [LARGE SCALE GENOMIC DNA]</scope>
    <source>
        <strain evidence="2 3">10.1.1</strain>
    </source>
</reference>
<proteinExistence type="predicted"/>
<keyword evidence="1" id="KW-0732">Signal</keyword>
<evidence type="ECO:0000313" key="3">
    <source>
        <dbReference type="Proteomes" id="UP000829194"/>
    </source>
</evidence>
<accession>A0ABY3XEU1</accession>
<dbReference type="Proteomes" id="UP000829194">
    <property type="component" value="Chromosome"/>
</dbReference>
<name>A0ABY3XEU1_9GAMM</name>
<organism evidence="2 3">
    <name type="scientific">Lysobacter gummosus</name>
    <dbReference type="NCBI Taxonomy" id="262324"/>
    <lineage>
        <taxon>Bacteria</taxon>
        <taxon>Pseudomonadati</taxon>
        <taxon>Pseudomonadota</taxon>
        <taxon>Gammaproteobacteria</taxon>
        <taxon>Lysobacterales</taxon>
        <taxon>Lysobacteraceae</taxon>
        <taxon>Lysobacter</taxon>
    </lineage>
</organism>
<gene>
    <name evidence="2" type="ORF">MOV92_24485</name>
</gene>
<feature type="chain" id="PRO_5045464467" evidence="1">
    <location>
        <begin position="22"/>
        <end position="575"/>
    </location>
</feature>
<dbReference type="Pfam" id="PF09471">
    <property type="entry name" value="Peptidase_M64"/>
    <property type="match status" value="1"/>
</dbReference>
<dbReference type="EMBL" id="CP093547">
    <property type="protein sequence ID" value="UNP29573.1"/>
    <property type="molecule type" value="Genomic_DNA"/>
</dbReference>
<keyword evidence="3" id="KW-1185">Reference proteome</keyword>
<protein>
    <submittedName>
        <fullName evidence="2">M64 family metallopeptidase</fullName>
    </submittedName>
</protein>
<evidence type="ECO:0000313" key="2">
    <source>
        <dbReference type="EMBL" id="UNP29573.1"/>
    </source>
</evidence>
<evidence type="ECO:0000256" key="1">
    <source>
        <dbReference type="SAM" id="SignalP"/>
    </source>
</evidence>
<dbReference type="InterPro" id="IPR019026">
    <property type="entry name" value="Peptidase_M64_IgA"/>
</dbReference>
<dbReference type="Gene3D" id="3.40.390.10">
    <property type="entry name" value="Collagenase (Catalytic Domain)"/>
    <property type="match status" value="1"/>
</dbReference>
<dbReference type="InterPro" id="IPR024079">
    <property type="entry name" value="MetalloPept_cat_dom_sf"/>
</dbReference>
<sequence>MKPSMLLCSAILSLATGWAQAAVPAHYAVFEMDAQGQARPMFYTQVQLDDPQRDLRHLPRSEGGLERVEYRVSRAGVRSAQVYEAPVPQFLRAEFALDPERGHGRVELHRPMRDPHRAFVVRVPLAVADAIELAGDGAAKVAQRFDFRELAIRSAQLPLAASARKAMPLAIDDQADGAKAANSGNRLDILVLGDGYTSAEQAAFANHAEVMKAGLFNISPYKDYQNFVNWQTGFVASSQSGADHPPYQAGCTGTSCCADVEARNDPRAGAFVNTAFDATFCTNQLHRALTTRSSKVMAAAAGYPNWDKVMVMVNDPVYGGTGGAVSTISAHTIAPSIAIHEFGHSVTGLADEYDSAYPGFPACSDAGGNVPCEANVTNQTNASLVKWRSWFTPGLPIPTPAGTAGTGLFQGARYLTSGMYRPVDACMMRALEHPFCPVCRQEYVLKLYRGGFGSPAAGIDLIEPGTESPSPAAAVAYARGTTKRFSAALLRPSIGTVAVQWYLDGTAIPGATSATYDFRQDTATPATRTLELRVTDKTAFVSAAMAGGLLQHSRSWSIRVNAARVQPAQALAGSP</sequence>
<feature type="signal peptide" evidence="1">
    <location>
        <begin position="1"/>
        <end position="21"/>
    </location>
</feature>
<dbReference type="RefSeq" id="WP_083512805.1">
    <property type="nucleotide sequence ID" value="NZ_CP011131.1"/>
</dbReference>